<dbReference type="EMBL" id="ACDY02000005">
    <property type="protein sequence ID" value="EEZ71881.1"/>
    <property type="molecule type" value="Genomic_DNA"/>
</dbReference>
<organism evidence="1 2">
    <name type="scientific">Neisseria cinerea ATCC 14685</name>
    <dbReference type="NCBI Taxonomy" id="546262"/>
    <lineage>
        <taxon>Bacteria</taxon>
        <taxon>Pseudomonadati</taxon>
        <taxon>Pseudomonadota</taxon>
        <taxon>Betaproteobacteria</taxon>
        <taxon>Neisseriales</taxon>
        <taxon>Neisseriaceae</taxon>
        <taxon>Neisseria</taxon>
    </lineage>
</organism>
<proteinExistence type="predicted"/>
<protein>
    <submittedName>
        <fullName evidence="1">Uncharacterized protein</fullName>
    </submittedName>
</protein>
<gene>
    <name evidence="1" type="ORF">NEICINOT_04120</name>
</gene>
<reference evidence="1 2" key="1">
    <citation type="submission" date="2009-10" db="EMBL/GenBank/DDBJ databases">
        <authorList>
            <person name="Weinstock G."/>
            <person name="Sodergren E."/>
            <person name="Clifton S."/>
            <person name="Fulton L."/>
            <person name="Fulton B."/>
            <person name="Courtney L."/>
            <person name="Fronick C."/>
            <person name="Harrison M."/>
            <person name="Strong C."/>
            <person name="Farmer C."/>
            <person name="Delahaunty K."/>
            <person name="Markovic C."/>
            <person name="Hall O."/>
            <person name="Minx P."/>
            <person name="Tomlinson C."/>
            <person name="Mitreva M."/>
            <person name="Nelson J."/>
            <person name="Hou S."/>
            <person name="Wollam A."/>
            <person name="Pepin K.H."/>
            <person name="Johnson M."/>
            <person name="Bhonagiri V."/>
            <person name="Nash W.E."/>
            <person name="Warren W."/>
            <person name="Chinwalla A."/>
            <person name="Mardis E.R."/>
            <person name="Wilson R.K."/>
        </authorList>
    </citation>
    <scope>NUCLEOTIDE SEQUENCE [LARGE SCALE GENOMIC DNA]</scope>
    <source>
        <strain evidence="1 2">ATCC 14685</strain>
    </source>
</reference>
<evidence type="ECO:0000313" key="1">
    <source>
        <dbReference type="EMBL" id="EEZ71881.1"/>
    </source>
</evidence>
<name>D0W385_NEICI</name>
<dbReference type="Proteomes" id="UP000003294">
    <property type="component" value="Unassembled WGS sequence"/>
</dbReference>
<evidence type="ECO:0000313" key="2">
    <source>
        <dbReference type="Proteomes" id="UP000003294"/>
    </source>
</evidence>
<comment type="caution">
    <text evidence="1">The sequence shown here is derived from an EMBL/GenBank/DDBJ whole genome shotgun (WGS) entry which is preliminary data.</text>
</comment>
<sequence length="42" mass="5121">MVFPYLKCFGTFAVIFRQYVYWELMRYCAMQTHIRQQYAGGC</sequence>
<dbReference type="AlphaFoldDB" id="D0W385"/>
<accession>D0W385</accession>